<dbReference type="Proteomes" id="UP000607653">
    <property type="component" value="Unassembled WGS sequence"/>
</dbReference>
<name>A0A822YBX2_NELNU</name>
<dbReference type="AlphaFoldDB" id="A0A822YBX2"/>
<evidence type="ECO:0000313" key="1">
    <source>
        <dbReference type="EMBL" id="DAD29011.1"/>
    </source>
</evidence>
<protein>
    <submittedName>
        <fullName evidence="1">Uncharacterized protein</fullName>
    </submittedName>
</protein>
<keyword evidence="2" id="KW-1185">Reference proteome</keyword>
<reference evidence="1 2" key="1">
    <citation type="journal article" date="2020" name="Mol. Biol. Evol.">
        <title>Distinct Expression and Methylation Patterns for Genes with Different Fates following a Single Whole-Genome Duplication in Flowering Plants.</title>
        <authorList>
            <person name="Shi T."/>
            <person name="Rahmani R.S."/>
            <person name="Gugger P.F."/>
            <person name="Wang M."/>
            <person name="Li H."/>
            <person name="Zhang Y."/>
            <person name="Li Z."/>
            <person name="Wang Q."/>
            <person name="Van de Peer Y."/>
            <person name="Marchal K."/>
            <person name="Chen J."/>
        </authorList>
    </citation>
    <scope>NUCLEOTIDE SEQUENCE [LARGE SCALE GENOMIC DNA]</scope>
    <source>
        <tissue evidence="1">Leaf</tissue>
    </source>
</reference>
<proteinExistence type="predicted"/>
<organism evidence="1 2">
    <name type="scientific">Nelumbo nucifera</name>
    <name type="common">Sacred lotus</name>
    <dbReference type="NCBI Taxonomy" id="4432"/>
    <lineage>
        <taxon>Eukaryota</taxon>
        <taxon>Viridiplantae</taxon>
        <taxon>Streptophyta</taxon>
        <taxon>Embryophyta</taxon>
        <taxon>Tracheophyta</taxon>
        <taxon>Spermatophyta</taxon>
        <taxon>Magnoliopsida</taxon>
        <taxon>Proteales</taxon>
        <taxon>Nelumbonaceae</taxon>
        <taxon>Nelumbo</taxon>
    </lineage>
</organism>
<gene>
    <name evidence="1" type="ORF">HUJ06_030479</name>
</gene>
<dbReference type="EMBL" id="DUZY01000002">
    <property type="protein sequence ID" value="DAD29011.1"/>
    <property type="molecule type" value="Genomic_DNA"/>
</dbReference>
<evidence type="ECO:0000313" key="2">
    <source>
        <dbReference type="Proteomes" id="UP000607653"/>
    </source>
</evidence>
<comment type="caution">
    <text evidence="1">The sequence shown here is derived from an EMBL/GenBank/DDBJ whole genome shotgun (WGS) entry which is preliminary data.</text>
</comment>
<accession>A0A822YBX2</accession>
<sequence>MLLYLDLDVTMRRGRSQFGIFDNGHYCWLFCFRRGRLRP</sequence>